<protein>
    <submittedName>
        <fullName evidence="2">Uncharacterized protein</fullName>
    </submittedName>
</protein>
<comment type="caution">
    <text evidence="2">The sequence shown here is derived from an EMBL/GenBank/DDBJ whole genome shotgun (WGS) entry which is preliminary data.</text>
</comment>
<keyword evidence="3" id="KW-1185">Reference proteome</keyword>
<organism evidence="2 3">
    <name type="scientific">Cellulomonas fengjieae</name>
    <dbReference type="NCBI Taxonomy" id="2819978"/>
    <lineage>
        <taxon>Bacteria</taxon>
        <taxon>Bacillati</taxon>
        <taxon>Actinomycetota</taxon>
        <taxon>Actinomycetes</taxon>
        <taxon>Micrococcales</taxon>
        <taxon>Cellulomonadaceae</taxon>
        <taxon>Cellulomonas</taxon>
    </lineage>
</organism>
<evidence type="ECO:0000313" key="3">
    <source>
        <dbReference type="Proteomes" id="UP000678317"/>
    </source>
</evidence>
<evidence type="ECO:0000313" key="2">
    <source>
        <dbReference type="EMBL" id="MBO3085430.1"/>
    </source>
</evidence>
<proteinExistence type="predicted"/>
<sequence length="62" mass="6473">MSDTSQDPDTGVEEGGYGYPTLEQEVTPEVLEGAESAEEDTDGDGPTPGELEEDPSAVEPTD</sequence>
<dbReference type="Proteomes" id="UP000678317">
    <property type="component" value="Unassembled WGS sequence"/>
</dbReference>
<accession>A0ABS3SKC9</accession>
<evidence type="ECO:0000256" key="1">
    <source>
        <dbReference type="SAM" id="MobiDB-lite"/>
    </source>
</evidence>
<name>A0ABS3SKC9_9CELL</name>
<reference evidence="2 3" key="1">
    <citation type="submission" date="2021-03" db="EMBL/GenBank/DDBJ databases">
        <title>novel species in genus Cellulomonas.</title>
        <authorList>
            <person name="Zhang G."/>
        </authorList>
    </citation>
    <scope>NUCLEOTIDE SEQUENCE [LARGE SCALE GENOMIC DNA]</scope>
    <source>
        <strain evidence="3">zg-ZUI188</strain>
    </source>
</reference>
<feature type="compositionally biased region" description="Acidic residues" evidence="1">
    <location>
        <begin position="50"/>
        <end position="62"/>
    </location>
</feature>
<gene>
    <name evidence="2" type="ORF">J4035_12350</name>
</gene>
<dbReference type="EMBL" id="JAGFBM010000006">
    <property type="protein sequence ID" value="MBO3085430.1"/>
    <property type="molecule type" value="Genomic_DNA"/>
</dbReference>
<feature type="region of interest" description="Disordered" evidence="1">
    <location>
        <begin position="1"/>
        <end position="62"/>
    </location>
</feature>
<dbReference type="RefSeq" id="WP_208289814.1">
    <property type="nucleotide sequence ID" value="NZ_CP074404.1"/>
</dbReference>